<feature type="transmembrane region" description="Helical" evidence="1">
    <location>
        <begin position="240"/>
        <end position="260"/>
    </location>
</feature>
<dbReference type="EMBL" id="CP000247">
    <property type="protein sequence ID" value="ABG70191.1"/>
    <property type="molecule type" value="Genomic_DNA"/>
</dbReference>
<feature type="transmembrane region" description="Helical" evidence="1">
    <location>
        <begin position="87"/>
        <end position="110"/>
    </location>
</feature>
<dbReference type="AlphaFoldDB" id="A0A454A5X6"/>
<feature type="transmembrane region" description="Helical" evidence="1">
    <location>
        <begin position="122"/>
        <end position="140"/>
    </location>
</feature>
<feature type="transmembrane region" description="Helical" evidence="1">
    <location>
        <begin position="48"/>
        <end position="67"/>
    </location>
</feature>
<gene>
    <name evidence="3" type="ordered locus">ECP_2192</name>
</gene>
<accession>A0A454A5X6</accession>
<feature type="transmembrane region" description="Helical" evidence="1">
    <location>
        <begin position="376"/>
        <end position="398"/>
    </location>
</feature>
<evidence type="ECO:0000313" key="4">
    <source>
        <dbReference type="Proteomes" id="UP000009182"/>
    </source>
</evidence>
<name>A0A454A5X6_ECOL5</name>
<feature type="transmembrane region" description="Helical" evidence="1">
    <location>
        <begin position="312"/>
        <end position="329"/>
    </location>
</feature>
<keyword evidence="1" id="KW-0812">Transmembrane</keyword>
<evidence type="ECO:0000256" key="1">
    <source>
        <dbReference type="SAM" id="Phobius"/>
    </source>
</evidence>
<evidence type="ECO:0000313" key="3">
    <source>
        <dbReference type="EMBL" id="ABG70191.1"/>
    </source>
</evidence>
<dbReference type="PANTHER" id="PTHR30590">
    <property type="entry name" value="INNER MEMBRANE PROTEIN"/>
    <property type="match status" value="1"/>
</dbReference>
<reference evidence="3 4" key="1">
    <citation type="journal article" date="2006" name="Mol. Microbiol.">
        <title>Role of pathogenicity island-associated integrases in the genome plasticity of uropathogenic Escherichia coli strain 536.</title>
        <authorList>
            <person name="Hochhut B."/>
            <person name="Wilde C."/>
            <person name="Balling G."/>
            <person name="Middendorf B."/>
            <person name="Dobrindt U."/>
            <person name="Brzuszkiewicz E."/>
            <person name="Gottschalk G."/>
            <person name="Carniel E."/>
            <person name="Hacker J."/>
        </authorList>
    </citation>
    <scope>NUCLEOTIDE SEQUENCE [LARGE SCALE GENOMIC DNA]</scope>
    <source>
        <strain evidence="4">536 / UPEC</strain>
    </source>
</reference>
<dbReference type="PANTHER" id="PTHR30590:SF2">
    <property type="entry name" value="INNER MEMBRANE PROTEIN"/>
    <property type="match status" value="1"/>
</dbReference>
<evidence type="ECO:0000259" key="2">
    <source>
        <dbReference type="Pfam" id="PF04235"/>
    </source>
</evidence>
<dbReference type="NCBIfam" id="NF008093">
    <property type="entry name" value="PRK10835.1"/>
    <property type="match status" value="1"/>
</dbReference>
<dbReference type="Pfam" id="PF04235">
    <property type="entry name" value="DUF418"/>
    <property type="match status" value="1"/>
</dbReference>
<feature type="transmembrane region" description="Helical" evidence="1">
    <location>
        <begin position="173"/>
        <end position="192"/>
    </location>
</feature>
<keyword evidence="1" id="KW-1133">Transmembrane helix</keyword>
<keyword evidence="1" id="KW-0472">Membrane</keyword>
<protein>
    <submittedName>
        <fullName evidence="3">Putative membrane protein</fullName>
    </submittedName>
</protein>
<proteinExistence type="predicted"/>
<feature type="transmembrane region" description="Helical" evidence="1">
    <location>
        <begin position="336"/>
        <end position="364"/>
    </location>
</feature>
<feature type="domain" description="DUF418" evidence="2">
    <location>
        <begin position="254"/>
        <end position="413"/>
    </location>
</feature>
<feature type="transmembrane region" description="Helical" evidence="1">
    <location>
        <begin position="146"/>
        <end position="161"/>
    </location>
</feature>
<dbReference type="InterPro" id="IPR007349">
    <property type="entry name" value="DUF418"/>
</dbReference>
<organism evidence="3 4">
    <name type="scientific">Escherichia coli O6:K15:H31 (strain 536 / UPEC)</name>
    <dbReference type="NCBI Taxonomy" id="362663"/>
    <lineage>
        <taxon>Bacteria</taxon>
        <taxon>Pseudomonadati</taxon>
        <taxon>Pseudomonadota</taxon>
        <taxon>Gammaproteobacteria</taxon>
        <taxon>Enterobacterales</taxon>
        <taxon>Enterobacteriaceae</taxon>
        <taxon>Escherichia</taxon>
    </lineage>
</organism>
<dbReference type="Proteomes" id="UP000009182">
    <property type="component" value="Chromosome"/>
</dbReference>
<dbReference type="InterPro" id="IPR052529">
    <property type="entry name" value="Bact_Transport_Assoc"/>
</dbReference>
<feature type="transmembrane region" description="Helical" evidence="1">
    <location>
        <begin position="272"/>
        <end position="292"/>
    </location>
</feature>
<sequence length="424" mass="47708">MQPVPRQRPLLVDCSNPVRIRATSFCALCVITTDKKAGTVERNVTLDFVRGVAVLGILLLNISAFGLPKAAYLNPAWYGAITPQDAWTWAFLDLIGQVKFLTLFALLFGAGLQMLLPRGRRWIQSRLTLLVLLGFIHGLLFWDGDILLAYGLVGLICWRLVRDAPSVKSLFNTGVMLYLVGLGVLLLLGLISDSQTSRAWTPDASSILYEKHWKLHGGVEAISNRADGVGNSLLALGAQYGWQLAGMMLIGAALMRSGWLKGQFSFRHYRRTGFVLVAIGVIINLPAIALQWRLDWAYRWCAFLLQMPRELSAPFQAIGYASLFYGFWPQLSRFKLVLAIACVGRMALTNYLLQTLICTTLFYHLGLFMQFDRLELLAFVIPVWLANIFFSVIWLRYFRQGPVEWLWRQLTLRAAGPTISKTSR</sequence>
<dbReference type="KEGG" id="ecp:ECP_2192"/>